<comment type="subcellular location">
    <subcellularLocation>
        <location evidence="1">Cell membrane</location>
        <topology evidence="1">Multi-pass membrane protein</topology>
    </subcellularLocation>
</comment>
<dbReference type="Proteomes" id="UP000291778">
    <property type="component" value="Unassembled WGS sequence"/>
</dbReference>
<dbReference type="Gene3D" id="3.40.720.10">
    <property type="entry name" value="Alkaline Phosphatase, subunit A"/>
    <property type="match status" value="1"/>
</dbReference>
<dbReference type="GO" id="GO:0005886">
    <property type="term" value="C:plasma membrane"/>
    <property type="evidence" value="ECO:0007669"/>
    <property type="project" value="UniProtKB-SubCell"/>
</dbReference>
<gene>
    <name evidence="8" type="ORF">EPS76_27315</name>
    <name evidence="9" type="ORF">EWK56_06410</name>
</gene>
<dbReference type="EMBL" id="SCJN01000483">
    <property type="protein sequence ID" value="RXD01500.1"/>
    <property type="molecule type" value="Genomic_DNA"/>
</dbReference>
<organism evidence="8 10">
    <name type="scientific">Escherichia coli</name>
    <dbReference type="NCBI Taxonomy" id="562"/>
    <lineage>
        <taxon>Bacteria</taxon>
        <taxon>Pseudomonadati</taxon>
        <taxon>Pseudomonadota</taxon>
        <taxon>Gammaproteobacteria</taxon>
        <taxon>Enterobacterales</taxon>
        <taxon>Enterobacteriaceae</taxon>
        <taxon>Escherichia</taxon>
    </lineage>
</organism>
<protein>
    <submittedName>
        <fullName evidence="8">LTA synthase family protein</fullName>
    </submittedName>
</protein>
<feature type="transmembrane region" description="Helical" evidence="6">
    <location>
        <begin position="20"/>
        <end position="44"/>
    </location>
</feature>
<keyword evidence="5 6" id="KW-0472">Membrane</keyword>
<dbReference type="Proteomes" id="UP000288730">
    <property type="component" value="Unassembled WGS sequence"/>
</dbReference>
<evidence type="ECO:0000313" key="9">
    <source>
        <dbReference type="EMBL" id="RYL84116.1"/>
    </source>
</evidence>
<comment type="caution">
    <text evidence="8">The sequence shown here is derived from an EMBL/GenBank/DDBJ whole genome shotgun (WGS) entry which is preliminary data.</text>
</comment>
<dbReference type="Pfam" id="PF00884">
    <property type="entry name" value="Sulfatase"/>
    <property type="match status" value="1"/>
</dbReference>
<feature type="domain" description="Sulfatase N-terminal" evidence="7">
    <location>
        <begin position="118"/>
        <end position="402"/>
    </location>
</feature>
<dbReference type="InterPro" id="IPR050448">
    <property type="entry name" value="OpgB/LTA_synthase_biosynth"/>
</dbReference>
<keyword evidence="2" id="KW-1003">Cell membrane</keyword>
<evidence type="ECO:0000313" key="8">
    <source>
        <dbReference type="EMBL" id="RXD01500.1"/>
    </source>
</evidence>
<evidence type="ECO:0000313" key="11">
    <source>
        <dbReference type="Proteomes" id="UP000291778"/>
    </source>
</evidence>
<evidence type="ECO:0000256" key="5">
    <source>
        <dbReference type="ARBA" id="ARBA00023136"/>
    </source>
</evidence>
<keyword evidence="3 6" id="KW-0812">Transmembrane</keyword>
<dbReference type="EMBL" id="SERV01000004">
    <property type="protein sequence ID" value="RYL84116.1"/>
    <property type="molecule type" value="Genomic_DNA"/>
</dbReference>
<evidence type="ECO:0000256" key="1">
    <source>
        <dbReference type="ARBA" id="ARBA00004651"/>
    </source>
</evidence>
<feature type="transmembrane region" description="Helical" evidence="6">
    <location>
        <begin position="51"/>
        <end position="74"/>
    </location>
</feature>
<dbReference type="AlphaFoldDB" id="A0A366YTK0"/>
<evidence type="ECO:0000256" key="3">
    <source>
        <dbReference type="ARBA" id="ARBA00022692"/>
    </source>
</evidence>
<reference evidence="9 11" key="2">
    <citation type="submission" date="2019-02" db="EMBL/GenBank/DDBJ databases">
        <authorList>
            <person name="Slukin P."/>
            <person name="Fursova N."/>
            <person name="Ermolenko Z."/>
            <person name="Mayskaya N."/>
            <person name="Kislichkina A."/>
            <person name="Mukhina T."/>
            <person name="Sizova A."/>
            <person name="Bogun A."/>
        </authorList>
    </citation>
    <scope>NUCLEOTIDE SEQUENCE [LARGE SCALE GENOMIC DNA]</scope>
    <source>
        <strain evidence="9">SCPM-O-B-8431</strain>
        <strain evidence="11">SCPM-O-B-8431(U15)</strain>
    </source>
</reference>
<dbReference type="PANTHER" id="PTHR47371">
    <property type="entry name" value="LIPOTEICHOIC ACID SYNTHASE"/>
    <property type="match status" value="1"/>
</dbReference>
<dbReference type="SUPFAM" id="SSF53649">
    <property type="entry name" value="Alkaline phosphatase-like"/>
    <property type="match status" value="1"/>
</dbReference>
<name>A0A366YTK0_ECOLX</name>
<dbReference type="InterPro" id="IPR017850">
    <property type="entry name" value="Alkaline_phosphatase_core_sf"/>
</dbReference>
<evidence type="ECO:0000259" key="7">
    <source>
        <dbReference type="Pfam" id="PF00884"/>
    </source>
</evidence>
<proteinExistence type="predicted"/>
<dbReference type="InterPro" id="IPR000917">
    <property type="entry name" value="Sulfatase_N"/>
</dbReference>
<sequence length="465" mass="52559">MPLALSNAAEVESLGIGEVIKVFSIFILFVIVSFVTMPSGALVGRIKYYKFSFFCIVLLLVCSFISTGPVYAFYETAKLYYLQQTFKPSEKIGDAGKSFLKTSVFITPLQNNNNFKGRNVIVIFAEGFSSEIIGNSKMAHFPITPNLDKLSTEALSFKNYYNHTAATFRGLRGQLTSGYQFRDGLTDAGTGIAQLSNVEINNIYLHRQTSLPDILKEYGYKSYFIASTEKNSPLNTMLKTLNFDKVLGMGDFIGYQRDRMTDKQTFNALQYFLRSQENKNERFFIGVYPSGTHHGQDSPNEKYFDGSNPLYNKFYNYDFQLGKFVDFFRRSSFYGNTLLIITSDHSTFPSTEYKKSFNSDSRYFVDKIPFLIIGKNITPEVLDAGGENSLSFAPTILHMLGIQYSMNYFLGCSLLDKTCTSPFSHLSAIGSDYFNIGKENHVELIQNNSGNELIKLAERFYNISG</sequence>
<evidence type="ECO:0000313" key="10">
    <source>
        <dbReference type="Proteomes" id="UP000288730"/>
    </source>
</evidence>
<evidence type="ECO:0000256" key="2">
    <source>
        <dbReference type="ARBA" id="ARBA00022475"/>
    </source>
</evidence>
<evidence type="ECO:0000256" key="6">
    <source>
        <dbReference type="SAM" id="Phobius"/>
    </source>
</evidence>
<accession>A0A366YTK0</accession>
<reference evidence="8 10" key="1">
    <citation type="submission" date="2019-01" db="EMBL/GenBank/DDBJ databases">
        <title>Genomic analysis of febrile catheter-associated UTI E. coli isolates.</title>
        <authorList>
            <person name="Potter R."/>
            <person name="Zou Z."/>
            <person name="Henderson J."/>
            <person name="Dantas G."/>
        </authorList>
    </citation>
    <scope>NUCLEOTIDE SEQUENCE [LARGE SCALE GENOMIC DNA]</scope>
    <source>
        <strain evidence="8 10">29_CAASB</strain>
    </source>
</reference>
<keyword evidence="4 6" id="KW-1133">Transmembrane helix</keyword>
<evidence type="ECO:0000256" key="4">
    <source>
        <dbReference type="ARBA" id="ARBA00022989"/>
    </source>
</evidence>
<dbReference type="PANTHER" id="PTHR47371:SF3">
    <property type="entry name" value="PHOSPHOGLYCEROL TRANSFERASE I"/>
    <property type="match status" value="1"/>
</dbReference>